<dbReference type="Pfam" id="PF25352">
    <property type="entry name" value="PH_ULP"/>
    <property type="match status" value="1"/>
</dbReference>
<feature type="region of interest" description="Disordered" evidence="7">
    <location>
        <begin position="34"/>
        <end position="53"/>
    </location>
</feature>
<evidence type="ECO:0000256" key="4">
    <source>
        <dbReference type="ARBA" id="ARBA00022801"/>
    </source>
</evidence>
<feature type="non-terminal residue" evidence="9">
    <location>
        <position position="576"/>
    </location>
</feature>
<feature type="domain" description="Ubiquitin-like protease family profile" evidence="8">
    <location>
        <begin position="361"/>
        <end position="555"/>
    </location>
</feature>
<dbReference type="SUPFAM" id="SSF54001">
    <property type="entry name" value="Cysteine proteinases"/>
    <property type="match status" value="1"/>
</dbReference>
<comment type="caution">
    <text evidence="9">The sequence shown here is derived from an EMBL/GenBank/DDBJ whole genome shotgun (WGS) entry which is preliminary data.</text>
</comment>
<proteinExistence type="inferred from homology"/>
<dbReference type="GO" id="GO:0008234">
    <property type="term" value="F:cysteine-type peptidase activity"/>
    <property type="evidence" value="ECO:0007669"/>
    <property type="project" value="UniProtKB-KW"/>
</dbReference>
<dbReference type="InterPro" id="IPR038765">
    <property type="entry name" value="Papain-like_cys_pep_sf"/>
</dbReference>
<keyword evidence="3" id="KW-0833">Ubl conjugation pathway</keyword>
<dbReference type="InParanoid" id="A0A1Q3CHT5"/>
<dbReference type="FunFam" id="3.30.310.130:FF:000006">
    <property type="entry name" value="Probable ubiquitin-like-specific protease 2B"/>
    <property type="match status" value="1"/>
</dbReference>
<evidence type="ECO:0000256" key="3">
    <source>
        <dbReference type="ARBA" id="ARBA00022786"/>
    </source>
</evidence>
<dbReference type="InterPro" id="IPR003653">
    <property type="entry name" value="Peptidase_C48_C"/>
</dbReference>
<dbReference type="InterPro" id="IPR057375">
    <property type="entry name" value="ULP2A/B_PH"/>
</dbReference>
<dbReference type="EMBL" id="BDDD01002024">
    <property type="protein sequence ID" value="GAV79688.1"/>
    <property type="molecule type" value="Genomic_DNA"/>
</dbReference>
<evidence type="ECO:0000259" key="8">
    <source>
        <dbReference type="PROSITE" id="PS50600"/>
    </source>
</evidence>
<dbReference type="Proteomes" id="UP000187406">
    <property type="component" value="Unassembled WGS sequence"/>
</dbReference>
<dbReference type="AlphaFoldDB" id="A0A1Q3CHT5"/>
<evidence type="ECO:0000256" key="5">
    <source>
        <dbReference type="ARBA" id="ARBA00022807"/>
    </source>
</evidence>
<dbReference type="PANTHER" id="PTHR47764:SF14">
    <property type="entry name" value="UBIQUITIN-LIKE PROTEASE FAMILY PROFILE DOMAIN-CONTAINING PROTEIN"/>
    <property type="match status" value="1"/>
</dbReference>
<dbReference type="GO" id="GO:0006508">
    <property type="term" value="P:proteolysis"/>
    <property type="evidence" value="ECO:0007669"/>
    <property type="project" value="UniProtKB-KW"/>
</dbReference>
<comment type="function">
    <text evidence="6">Protease that catalyzes two essential functions in the SUMO pathway: processing of full-length SUMOs to their mature forms and deconjugation of SUMO from targeted proteins.</text>
</comment>
<comment type="similarity">
    <text evidence="1">Belongs to the peptidase C48 family.</text>
</comment>
<sequence>MNRQPPPPPPPSRLRNGKSFDVFEFNENDDSFDEASKRLTRKHRNPRKAVAKDSPIDKFKFLQQFMRGTISQQPKISNEPIDVDDEEGMETPKKVVSDIVVEVDDSVSGHLCIHSVSHPKGMSPEDGALKTDNSSLDVILLSSSSEHENEVLDITSGGDDGYKMRSTWTSSSLLAVTLEELKECGSGRHGIDILNMAVFVIPDLIYCGKIFCTESFLTFSCCSIKVEGLNVNGTKRSFISEWAIDDVINIESKWFANVSTAVVILIFKPKDSTAPGNAKETSGIEQLYFTVNDPYWFERQEAIISLDVRYKDLWNIFFNTDEENDSKFLRQKSKLLSKKYYQDWDGPFEDLIFPKGDPDAVLISKSDIELLKPDSFINDTIIDFYIKYLKNKIQPVHHQRFHFFNSFFFRKLADLNKDQASACEGRAAFQRVHKWTRKVNLFEKDYIFIPVNYSFHWSLIVICHPGEVAGVNGKFAEIDLLRVPCILHMDSIKGSHRGLKNLFQSYLYEWKERHKETVADVSLKFLQLRFVPLELPQQKNSFDYGLFLLHFVERFLDEAPINFSPFKITKFSNFVS</sequence>
<reference evidence="10" key="1">
    <citation type="submission" date="2016-04" db="EMBL/GenBank/DDBJ databases">
        <title>Cephalotus genome sequencing.</title>
        <authorList>
            <person name="Fukushima K."/>
            <person name="Hasebe M."/>
            <person name="Fang X."/>
        </authorList>
    </citation>
    <scope>NUCLEOTIDE SEQUENCE [LARGE SCALE GENOMIC DNA]</scope>
    <source>
        <strain evidence="10">cv. St1</strain>
    </source>
</reference>
<name>A0A1Q3CHT5_CEPFO</name>
<evidence type="ECO:0000313" key="10">
    <source>
        <dbReference type="Proteomes" id="UP000187406"/>
    </source>
</evidence>
<keyword evidence="5" id="KW-0788">Thiol protease</keyword>
<keyword evidence="4" id="KW-0378">Hydrolase</keyword>
<dbReference type="FunCoup" id="A0A1Q3CHT5">
    <property type="interactions" value="4"/>
</dbReference>
<keyword evidence="2" id="KW-0645">Protease</keyword>
<protein>
    <submittedName>
        <fullName evidence="9">Peptidase_C48 domain-containing protein</fullName>
    </submittedName>
</protein>
<feature type="compositionally biased region" description="Basic residues" evidence="7">
    <location>
        <begin position="38"/>
        <end position="49"/>
    </location>
</feature>
<dbReference type="OrthoDB" id="442460at2759"/>
<accession>A0A1Q3CHT5</accession>
<evidence type="ECO:0000256" key="1">
    <source>
        <dbReference type="ARBA" id="ARBA00005234"/>
    </source>
</evidence>
<dbReference type="PROSITE" id="PS50600">
    <property type="entry name" value="ULP_PROTEASE"/>
    <property type="match status" value="1"/>
</dbReference>
<keyword evidence="10" id="KW-1185">Reference proteome</keyword>
<organism evidence="9 10">
    <name type="scientific">Cephalotus follicularis</name>
    <name type="common">Albany pitcher plant</name>
    <dbReference type="NCBI Taxonomy" id="3775"/>
    <lineage>
        <taxon>Eukaryota</taxon>
        <taxon>Viridiplantae</taxon>
        <taxon>Streptophyta</taxon>
        <taxon>Embryophyta</taxon>
        <taxon>Tracheophyta</taxon>
        <taxon>Spermatophyta</taxon>
        <taxon>Magnoliopsida</taxon>
        <taxon>eudicotyledons</taxon>
        <taxon>Gunneridae</taxon>
        <taxon>Pentapetalae</taxon>
        <taxon>rosids</taxon>
        <taxon>fabids</taxon>
        <taxon>Oxalidales</taxon>
        <taxon>Cephalotaceae</taxon>
        <taxon>Cephalotus</taxon>
    </lineage>
</organism>
<dbReference type="Gene3D" id="1.10.418.20">
    <property type="match status" value="1"/>
</dbReference>
<dbReference type="STRING" id="3775.A0A1Q3CHT5"/>
<gene>
    <name evidence="9" type="ORF">CFOL_v3_23151</name>
</gene>
<dbReference type="Pfam" id="PF02902">
    <property type="entry name" value="Peptidase_C48"/>
    <property type="match status" value="1"/>
</dbReference>
<evidence type="ECO:0000256" key="2">
    <source>
        <dbReference type="ARBA" id="ARBA00022670"/>
    </source>
</evidence>
<evidence type="ECO:0000256" key="6">
    <source>
        <dbReference type="ARBA" id="ARBA00057729"/>
    </source>
</evidence>
<evidence type="ECO:0000313" key="9">
    <source>
        <dbReference type="EMBL" id="GAV79688.1"/>
    </source>
</evidence>
<evidence type="ECO:0000256" key="7">
    <source>
        <dbReference type="SAM" id="MobiDB-lite"/>
    </source>
</evidence>
<dbReference type="PANTHER" id="PTHR47764">
    <property type="entry name" value="UBIQUITIN-LIKE-SPECIFIC PROTEASE 2B-RELATED"/>
    <property type="match status" value="1"/>
</dbReference>
<dbReference type="Gene3D" id="3.30.310.130">
    <property type="entry name" value="Ubiquitin-related"/>
    <property type="match status" value="1"/>
</dbReference>